<dbReference type="PROSITE" id="PS00941">
    <property type="entry name" value="CARBOXYLESTERASE_B_2"/>
    <property type="match status" value="1"/>
</dbReference>
<dbReference type="GO" id="GO:0016787">
    <property type="term" value="F:hydrolase activity"/>
    <property type="evidence" value="ECO:0007669"/>
    <property type="project" value="UniProtKB-KW"/>
</dbReference>
<reference evidence="5 6" key="1">
    <citation type="submission" date="2019-04" db="EMBL/GenBank/DDBJ databases">
        <title>Draft, Whole-Genome Sequence of the Anthracene-degrading Mycobacterium frederiksbergense LB501T, Isolated from a Polycyclic Aromatic Hydrocarbon (PAH)-Contaminated Soil.</title>
        <authorList>
            <person name="Augelletti F."/>
        </authorList>
    </citation>
    <scope>NUCLEOTIDE SEQUENCE [LARGE SCALE GENOMIC DNA]</scope>
    <source>
        <strain evidence="5 6">LB 501T</strain>
    </source>
</reference>
<keyword evidence="6" id="KW-1185">Reference proteome</keyword>
<dbReference type="PROSITE" id="PS00122">
    <property type="entry name" value="CARBOXYLESTERASE_B_1"/>
    <property type="match status" value="1"/>
</dbReference>
<accession>A0A6H0S9M3</accession>
<dbReference type="Proteomes" id="UP000501849">
    <property type="component" value="Chromosome"/>
</dbReference>
<evidence type="ECO:0000256" key="1">
    <source>
        <dbReference type="ARBA" id="ARBA00005964"/>
    </source>
</evidence>
<sequence length="530" mass="56599">MRTVEQRKVGLNMNDSLIVDTSNGPVRGISDGTVSAWLGIRYAAPPTGDLRWRAPQPPAPWTEPADATEVGPVCPQPTDPRIPLDLGAPQGEDCLTLNVWVPCGGARSDGEPVSGSDNKPVLVWVHGGAYVLGSGAQPLYHGRELAVGDDVVVVTINYRLGAFGFLDLSSFGDAFDTNNGLRDVLFALQWVRDNIAGFGGDPDRVTLFGESAGGGIVTTLLGSPAAAGLFHRAIAQSSPVTSVYDQTRGRRIAEEFLTELGMSARDAGQLPTLPVAAVVAASKHLFNDVPARAPGTLAFVPIVDGDLVPDYPVQLARAGRTLPVPLIIGTNEHEAALFRWMKSPLLPITPQAITDMFTAIAAEQPGLQIPSQSEIGSVYRGRGKKPGMGVARDVGFRMPSIWFAEGHNRVAPVYMYRFDWATPMLRALRLGGAHATELPYVWGNLVAGPKDPTFKLGGLATGKAVSRRMRARWTGFAAGAEPAAGPADPVWRPYRDDDRATLLIGAEDVLADDPDHVQRATWGAEVLSFR</sequence>
<evidence type="ECO:0000259" key="4">
    <source>
        <dbReference type="Pfam" id="PF00135"/>
    </source>
</evidence>
<dbReference type="InterPro" id="IPR019826">
    <property type="entry name" value="Carboxylesterase_B_AS"/>
</dbReference>
<keyword evidence="2 3" id="KW-0378">Hydrolase</keyword>
<dbReference type="InterPro" id="IPR050309">
    <property type="entry name" value="Type-B_Carboxylest/Lipase"/>
</dbReference>
<feature type="domain" description="Carboxylesterase type B" evidence="4">
    <location>
        <begin position="16"/>
        <end position="509"/>
    </location>
</feature>
<dbReference type="AlphaFoldDB" id="A0A6H0S9M3"/>
<evidence type="ECO:0000313" key="6">
    <source>
        <dbReference type="Proteomes" id="UP000501849"/>
    </source>
</evidence>
<evidence type="ECO:0000256" key="3">
    <source>
        <dbReference type="RuleBase" id="RU361235"/>
    </source>
</evidence>
<dbReference type="SUPFAM" id="SSF53474">
    <property type="entry name" value="alpha/beta-Hydrolases"/>
    <property type="match status" value="1"/>
</dbReference>
<name>A0A6H0S9M3_9MYCO</name>
<dbReference type="InterPro" id="IPR029058">
    <property type="entry name" value="AB_hydrolase_fold"/>
</dbReference>
<dbReference type="InterPro" id="IPR002018">
    <property type="entry name" value="CarbesteraseB"/>
</dbReference>
<dbReference type="Pfam" id="PF00135">
    <property type="entry name" value="COesterase"/>
    <property type="match status" value="1"/>
</dbReference>
<evidence type="ECO:0000313" key="5">
    <source>
        <dbReference type="EMBL" id="QIV84312.1"/>
    </source>
</evidence>
<dbReference type="Gene3D" id="3.40.50.1820">
    <property type="entry name" value="alpha/beta hydrolase"/>
    <property type="match status" value="1"/>
</dbReference>
<dbReference type="EC" id="3.1.1.-" evidence="3"/>
<comment type="similarity">
    <text evidence="1 3">Belongs to the type-B carboxylesterase/lipase family.</text>
</comment>
<gene>
    <name evidence="5" type="ORF">EXE63_28130</name>
</gene>
<dbReference type="EMBL" id="CP038799">
    <property type="protein sequence ID" value="QIV84312.1"/>
    <property type="molecule type" value="Genomic_DNA"/>
</dbReference>
<dbReference type="InterPro" id="IPR019819">
    <property type="entry name" value="Carboxylesterase_B_CS"/>
</dbReference>
<evidence type="ECO:0000256" key="2">
    <source>
        <dbReference type="ARBA" id="ARBA00022801"/>
    </source>
</evidence>
<organism evidence="5 6">
    <name type="scientific">Mycolicibacterium frederiksbergense</name>
    <dbReference type="NCBI Taxonomy" id="117567"/>
    <lineage>
        <taxon>Bacteria</taxon>
        <taxon>Bacillati</taxon>
        <taxon>Actinomycetota</taxon>
        <taxon>Actinomycetes</taxon>
        <taxon>Mycobacteriales</taxon>
        <taxon>Mycobacteriaceae</taxon>
        <taxon>Mycolicibacterium</taxon>
    </lineage>
</organism>
<proteinExistence type="inferred from homology"/>
<dbReference type="PANTHER" id="PTHR11559">
    <property type="entry name" value="CARBOXYLESTERASE"/>
    <property type="match status" value="1"/>
</dbReference>
<protein>
    <recommendedName>
        <fullName evidence="3">Carboxylic ester hydrolase</fullName>
        <ecNumber evidence="3">3.1.1.-</ecNumber>
    </recommendedName>
</protein>
<dbReference type="KEGG" id="mfre:EXE63_28130"/>